<dbReference type="GO" id="GO:0016579">
    <property type="term" value="P:protein deubiquitination"/>
    <property type="evidence" value="ECO:0007669"/>
    <property type="project" value="InterPro"/>
</dbReference>
<evidence type="ECO:0000313" key="9">
    <source>
        <dbReference type="Proteomes" id="UP000288805"/>
    </source>
</evidence>
<evidence type="ECO:0000256" key="2">
    <source>
        <dbReference type="ARBA" id="ARBA00012759"/>
    </source>
</evidence>
<dbReference type="GO" id="GO:0043161">
    <property type="term" value="P:proteasome-mediated ubiquitin-dependent protein catabolic process"/>
    <property type="evidence" value="ECO:0007669"/>
    <property type="project" value="InterPro"/>
</dbReference>
<evidence type="ECO:0000313" key="8">
    <source>
        <dbReference type="EMBL" id="RVX17176.1"/>
    </source>
</evidence>
<dbReference type="EMBL" id="QGNW01000014">
    <property type="protein sequence ID" value="RVX17176.1"/>
    <property type="molecule type" value="Genomic_DNA"/>
</dbReference>
<accession>A0A438K7K3</accession>
<dbReference type="Proteomes" id="UP000288805">
    <property type="component" value="Unassembled WGS sequence"/>
</dbReference>
<evidence type="ECO:0000256" key="6">
    <source>
        <dbReference type="ARBA" id="ARBA00022807"/>
    </source>
</evidence>
<dbReference type="EC" id="3.4.19.12" evidence="2"/>
<reference evidence="8 9" key="1">
    <citation type="journal article" date="2018" name="PLoS Genet.">
        <title>Population sequencing reveals clonal diversity and ancestral inbreeding in the grapevine cultivar Chardonnay.</title>
        <authorList>
            <person name="Roach M.J."/>
            <person name="Johnson D.L."/>
            <person name="Bohlmann J."/>
            <person name="van Vuuren H.J."/>
            <person name="Jones S.J."/>
            <person name="Pretorius I.S."/>
            <person name="Schmidt S.A."/>
            <person name="Borneman A.R."/>
        </authorList>
    </citation>
    <scope>NUCLEOTIDE SEQUENCE [LARGE SCALE GENOMIC DNA]</scope>
    <source>
        <strain evidence="9">cv. Chardonnay</strain>
        <tissue evidence="8">Leaf</tissue>
    </source>
</reference>
<dbReference type="AlphaFoldDB" id="A0A438K7K3"/>
<keyword evidence="4" id="KW-0833">Ubl conjugation pathway</keyword>
<evidence type="ECO:0000256" key="1">
    <source>
        <dbReference type="ARBA" id="ARBA00000707"/>
    </source>
</evidence>
<proteinExistence type="predicted"/>
<sequence length="90" mass="10430">MVSCKIPCLLKFGLLDIFVVLRKKYPQFGQLHNGVFMQQDAEECWTQLLYTLSQSLRSPGSSENLDTVKELFGVELVSRYIFTITYIFDK</sequence>
<comment type="caution">
    <text evidence="8">The sequence shown here is derived from an EMBL/GenBank/DDBJ whole genome shotgun (WGS) entry which is preliminary data.</text>
</comment>
<dbReference type="Gene3D" id="3.90.70.10">
    <property type="entry name" value="Cysteine proteinases"/>
    <property type="match status" value="1"/>
</dbReference>
<evidence type="ECO:0000256" key="3">
    <source>
        <dbReference type="ARBA" id="ARBA00022670"/>
    </source>
</evidence>
<dbReference type="PANTHER" id="PTHR43982:SF1">
    <property type="entry name" value="UBIQUITIN CARBOXYL-TERMINAL HYDROLASE 14"/>
    <property type="match status" value="1"/>
</dbReference>
<protein>
    <recommendedName>
        <fullName evidence="2">ubiquitinyl hydrolase 1</fullName>
        <ecNumber evidence="2">3.4.19.12</ecNumber>
    </recommendedName>
</protein>
<gene>
    <name evidence="8" type="primary">UBP6_3</name>
    <name evidence="8" type="ORF">CK203_003108</name>
</gene>
<dbReference type="Pfam" id="PF00443">
    <property type="entry name" value="UCH"/>
    <property type="match status" value="1"/>
</dbReference>
<keyword evidence="3" id="KW-0645">Protease</keyword>
<organism evidence="8 9">
    <name type="scientific">Vitis vinifera</name>
    <name type="common">Grape</name>
    <dbReference type="NCBI Taxonomy" id="29760"/>
    <lineage>
        <taxon>Eukaryota</taxon>
        <taxon>Viridiplantae</taxon>
        <taxon>Streptophyta</taxon>
        <taxon>Embryophyta</taxon>
        <taxon>Tracheophyta</taxon>
        <taxon>Spermatophyta</taxon>
        <taxon>Magnoliopsida</taxon>
        <taxon>eudicotyledons</taxon>
        <taxon>Gunneridae</taxon>
        <taxon>Pentapetalae</taxon>
        <taxon>rosids</taxon>
        <taxon>Vitales</taxon>
        <taxon>Vitaceae</taxon>
        <taxon>Viteae</taxon>
        <taxon>Vitis</taxon>
    </lineage>
</organism>
<dbReference type="InterPro" id="IPR038765">
    <property type="entry name" value="Papain-like_cys_pep_sf"/>
</dbReference>
<evidence type="ECO:0000256" key="5">
    <source>
        <dbReference type="ARBA" id="ARBA00022801"/>
    </source>
</evidence>
<feature type="domain" description="Peptidase C19 ubiquitin carboxyl-terminal hydrolase" evidence="7">
    <location>
        <begin position="25"/>
        <end position="80"/>
    </location>
</feature>
<evidence type="ECO:0000256" key="4">
    <source>
        <dbReference type="ARBA" id="ARBA00022786"/>
    </source>
</evidence>
<name>A0A438K7K3_VITVI</name>
<comment type="catalytic activity">
    <reaction evidence="1">
        <text>Thiol-dependent hydrolysis of ester, thioester, amide, peptide and isopeptide bonds formed by the C-terminal Gly of ubiquitin (a 76-residue protein attached to proteins as an intracellular targeting signal).</text>
        <dbReference type="EC" id="3.4.19.12"/>
    </reaction>
</comment>
<keyword evidence="6" id="KW-0788">Thiol protease</keyword>
<dbReference type="GO" id="GO:0004843">
    <property type="term" value="F:cysteine-type deubiquitinase activity"/>
    <property type="evidence" value="ECO:0007669"/>
    <property type="project" value="UniProtKB-EC"/>
</dbReference>
<dbReference type="InterPro" id="IPR001394">
    <property type="entry name" value="Peptidase_C19_UCH"/>
</dbReference>
<keyword evidence="5 8" id="KW-0378">Hydrolase</keyword>
<dbReference type="PANTHER" id="PTHR43982">
    <property type="entry name" value="UBIQUITIN CARBOXYL-TERMINAL HYDROLASE"/>
    <property type="match status" value="1"/>
</dbReference>
<dbReference type="SUPFAM" id="SSF54001">
    <property type="entry name" value="Cysteine proteinases"/>
    <property type="match status" value="1"/>
</dbReference>
<dbReference type="InterPro" id="IPR044635">
    <property type="entry name" value="UBP14-like"/>
</dbReference>
<evidence type="ECO:0000259" key="7">
    <source>
        <dbReference type="Pfam" id="PF00443"/>
    </source>
</evidence>